<keyword evidence="3" id="KW-0862">Zinc</keyword>
<evidence type="ECO:0000256" key="1">
    <source>
        <dbReference type="ARBA" id="ARBA00022723"/>
    </source>
</evidence>
<accession>A0A1D1V820</accession>
<evidence type="ECO:0000259" key="7">
    <source>
        <dbReference type="PROSITE" id="PS50089"/>
    </source>
</evidence>
<feature type="compositionally biased region" description="Low complexity" evidence="6">
    <location>
        <begin position="234"/>
        <end position="252"/>
    </location>
</feature>
<dbReference type="SMART" id="SM00184">
    <property type="entry name" value="RING"/>
    <property type="match status" value="1"/>
</dbReference>
<evidence type="ECO:0000256" key="2">
    <source>
        <dbReference type="ARBA" id="ARBA00022771"/>
    </source>
</evidence>
<dbReference type="GO" id="GO:0000795">
    <property type="term" value="C:synaptonemal complex"/>
    <property type="evidence" value="ECO:0007669"/>
    <property type="project" value="InterPro"/>
</dbReference>
<dbReference type="GO" id="GO:0016925">
    <property type="term" value="P:protein sumoylation"/>
    <property type="evidence" value="ECO:0007669"/>
    <property type="project" value="TreeGrafter"/>
</dbReference>
<dbReference type="InterPro" id="IPR017907">
    <property type="entry name" value="Znf_RING_CS"/>
</dbReference>
<keyword evidence="9" id="KW-1185">Reference proteome</keyword>
<feature type="region of interest" description="Disordered" evidence="6">
    <location>
        <begin position="234"/>
        <end position="372"/>
    </location>
</feature>
<feature type="domain" description="RING-type" evidence="7">
    <location>
        <begin position="6"/>
        <end position="47"/>
    </location>
</feature>
<dbReference type="GO" id="GO:0007129">
    <property type="term" value="P:homologous chromosome pairing at meiosis"/>
    <property type="evidence" value="ECO:0007669"/>
    <property type="project" value="TreeGrafter"/>
</dbReference>
<dbReference type="OrthoDB" id="2535391at2759"/>
<keyword evidence="4" id="KW-0469">Meiosis</keyword>
<dbReference type="Proteomes" id="UP000186922">
    <property type="component" value="Unassembled WGS sequence"/>
</dbReference>
<dbReference type="InterPro" id="IPR001841">
    <property type="entry name" value="Znf_RING"/>
</dbReference>
<reference evidence="8 9" key="1">
    <citation type="journal article" date="2016" name="Nat. Commun.">
        <title>Extremotolerant tardigrade genome and improved radiotolerance of human cultured cells by tardigrade-unique protein.</title>
        <authorList>
            <person name="Hashimoto T."/>
            <person name="Horikawa D.D."/>
            <person name="Saito Y."/>
            <person name="Kuwahara H."/>
            <person name="Kozuka-Hata H."/>
            <person name="Shin-I T."/>
            <person name="Minakuchi Y."/>
            <person name="Ohishi K."/>
            <person name="Motoyama A."/>
            <person name="Aizu T."/>
            <person name="Enomoto A."/>
            <person name="Kondo K."/>
            <person name="Tanaka S."/>
            <person name="Hara Y."/>
            <person name="Koshikawa S."/>
            <person name="Sagara H."/>
            <person name="Miura T."/>
            <person name="Yokobori S."/>
            <person name="Miyagawa K."/>
            <person name="Suzuki Y."/>
            <person name="Kubo T."/>
            <person name="Oyama M."/>
            <person name="Kohara Y."/>
            <person name="Fujiyama A."/>
            <person name="Arakawa K."/>
            <person name="Katayama T."/>
            <person name="Toyoda A."/>
            <person name="Kunieda T."/>
        </authorList>
    </citation>
    <scope>NUCLEOTIDE SEQUENCE [LARGE SCALE GENOMIC DNA]</scope>
    <source>
        <strain evidence="8 9">YOKOZUNA-1</strain>
    </source>
</reference>
<comment type="caution">
    <text evidence="8">The sequence shown here is derived from an EMBL/GenBank/DDBJ whole genome shotgun (WGS) entry which is preliminary data.</text>
</comment>
<dbReference type="PANTHER" id="PTHR22663:SF17">
    <property type="entry name" value="RING FINGER PROTEIN NARYA-RELATED"/>
    <property type="match status" value="1"/>
</dbReference>
<dbReference type="PROSITE" id="PS00518">
    <property type="entry name" value="ZF_RING_1"/>
    <property type="match status" value="1"/>
</dbReference>
<evidence type="ECO:0000256" key="3">
    <source>
        <dbReference type="ARBA" id="ARBA00022833"/>
    </source>
</evidence>
<feature type="compositionally biased region" description="Low complexity" evidence="6">
    <location>
        <begin position="323"/>
        <end position="336"/>
    </location>
</feature>
<proteinExistence type="predicted"/>
<protein>
    <recommendedName>
        <fullName evidence="7">RING-type domain-containing protein</fullName>
    </recommendedName>
</protein>
<dbReference type="EMBL" id="BDGG01000002">
    <property type="protein sequence ID" value="GAU94658.1"/>
    <property type="molecule type" value="Genomic_DNA"/>
</dbReference>
<dbReference type="AlphaFoldDB" id="A0A1D1V820"/>
<evidence type="ECO:0000313" key="9">
    <source>
        <dbReference type="Proteomes" id="UP000186922"/>
    </source>
</evidence>
<dbReference type="Pfam" id="PF14634">
    <property type="entry name" value="zf-RING_5"/>
    <property type="match status" value="1"/>
</dbReference>
<name>A0A1D1V820_RAMVA</name>
<evidence type="ECO:0000256" key="6">
    <source>
        <dbReference type="SAM" id="MobiDB-lite"/>
    </source>
</evidence>
<keyword evidence="1" id="KW-0479">Metal-binding</keyword>
<dbReference type="InterPro" id="IPR013083">
    <property type="entry name" value="Znf_RING/FYVE/PHD"/>
</dbReference>
<dbReference type="GO" id="GO:0019789">
    <property type="term" value="F:SUMO transferase activity"/>
    <property type="evidence" value="ECO:0007669"/>
    <property type="project" value="InterPro"/>
</dbReference>
<sequence>MDWFHCNVCYARPESDEDATRFSASNCGHVFCDPCVQRLQDSTCPKCGEECRLVRIDQNIPKSIAVYFRSLNSILKKLKNLNKEVAELFESFQRGKKFQDTQREHLMAHLLAAAQRPPSPPGQRITTEQAQQIKDKHASDAQLIEALQQELHSLKALMKTANLQYQQQQQYQMHSRPPTASSMNRSIMMASPTQLVMSPAFGQACRPEPPSAARILPSRASNCKAPSAQIAHAAVSSSSTSSRHTTTSAAPAGFMPASRVVTRTPAPQPFSRLSGPPVASASTPYGTRSVVGATHSAGRSGILQQQPPAAGRMSAGSSHSDVSMRTVSTVRTSGSTLGYQHLNGGGSSGSSRIVEGPTFNPRDQLYVKQRRA</sequence>
<evidence type="ECO:0000256" key="5">
    <source>
        <dbReference type="PROSITE-ProRule" id="PRU00175"/>
    </source>
</evidence>
<dbReference type="InterPro" id="IPR042123">
    <property type="entry name" value="Zip3/RNF212-like"/>
</dbReference>
<dbReference type="PANTHER" id="PTHR22663">
    <property type="entry name" value="RING FINGER PROTEIN NARYA-RELATED"/>
    <property type="match status" value="1"/>
</dbReference>
<keyword evidence="2 5" id="KW-0863">Zinc-finger</keyword>
<dbReference type="GO" id="GO:0008270">
    <property type="term" value="F:zinc ion binding"/>
    <property type="evidence" value="ECO:0007669"/>
    <property type="project" value="UniProtKB-KW"/>
</dbReference>
<dbReference type="GO" id="GO:0007131">
    <property type="term" value="P:reciprocal meiotic recombination"/>
    <property type="evidence" value="ECO:0007669"/>
    <property type="project" value="InterPro"/>
</dbReference>
<gene>
    <name evidence="8" type="primary">RvY_06390-1</name>
    <name evidence="8" type="synonym">RvY_06390.1</name>
    <name evidence="8" type="ORF">RvY_06390</name>
</gene>
<dbReference type="STRING" id="947166.A0A1D1V820"/>
<dbReference type="PROSITE" id="PS50089">
    <property type="entry name" value="ZF_RING_2"/>
    <property type="match status" value="1"/>
</dbReference>
<evidence type="ECO:0000256" key="4">
    <source>
        <dbReference type="ARBA" id="ARBA00023254"/>
    </source>
</evidence>
<organism evidence="8 9">
    <name type="scientific">Ramazzottius varieornatus</name>
    <name type="common">Water bear</name>
    <name type="synonym">Tardigrade</name>
    <dbReference type="NCBI Taxonomy" id="947166"/>
    <lineage>
        <taxon>Eukaryota</taxon>
        <taxon>Metazoa</taxon>
        <taxon>Ecdysozoa</taxon>
        <taxon>Tardigrada</taxon>
        <taxon>Eutardigrada</taxon>
        <taxon>Parachela</taxon>
        <taxon>Hypsibioidea</taxon>
        <taxon>Ramazzottiidae</taxon>
        <taxon>Ramazzottius</taxon>
    </lineage>
</organism>
<dbReference type="SUPFAM" id="SSF57850">
    <property type="entry name" value="RING/U-box"/>
    <property type="match status" value="1"/>
</dbReference>
<evidence type="ECO:0000313" key="8">
    <source>
        <dbReference type="EMBL" id="GAU94658.1"/>
    </source>
</evidence>
<dbReference type="Gene3D" id="3.30.40.10">
    <property type="entry name" value="Zinc/RING finger domain, C3HC4 (zinc finger)"/>
    <property type="match status" value="1"/>
</dbReference>